<keyword evidence="2" id="KW-1185">Reference proteome</keyword>
<organism evidence="1 2">
    <name type="scientific">Macroventuria anomochaeta</name>
    <dbReference type="NCBI Taxonomy" id="301207"/>
    <lineage>
        <taxon>Eukaryota</taxon>
        <taxon>Fungi</taxon>
        <taxon>Dikarya</taxon>
        <taxon>Ascomycota</taxon>
        <taxon>Pezizomycotina</taxon>
        <taxon>Dothideomycetes</taxon>
        <taxon>Pleosporomycetidae</taxon>
        <taxon>Pleosporales</taxon>
        <taxon>Pleosporineae</taxon>
        <taxon>Didymellaceae</taxon>
        <taxon>Macroventuria</taxon>
    </lineage>
</organism>
<dbReference type="Proteomes" id="UP000799754">
    <property type="component" value="Unassembled WGS sequence"/>
</dbReference>
<evidence type="ECO:0000313" key="1">
    <source>
        <dbReference type="EMBL" id="KAF2631728.1"/>
    </source>
</evidence>
<gene>
    <name evidence="1" type="ORF">BU25DRAFT_385292</name>
</gene>
<dbReference type="EMBL" id="MU006704">
    <property type="protein sequence ID" value="KAF2631728.1"/>
    <property type="molecule type" value="Genomic_DNA"/>
</dbReference>
<accession>A0ACB6SCJ8</accession>
<comment type="caution">
    <text evidence="1">The sequence shown here is derived from an EMBL/GenBank/DDBJ whole genome shotgun (WGS) entry which is preliminary data.</text>
</comment>
<reference evidence="1" key="1">
    <citation type="journal article" date="2020" name="Stud. Mycol.">
        <title>101 Dothideomycetes genomes: a test case for predicting lifestyles and emergence of pathogens.</title>
        <authorList>
            <person name="Haridas S."/>
            <person name="Albert R."/>
            <person name="Binder M."/>
            <person name="Bloem J."/>
            <person name="Labutti K."/>
            <person name="Salamov A."/>
            <person name="Andreopoulos B."/>
            <person name="Baker S."/>
            <person name="Barry K."/>
            <person name="Bills G."/>
            <person name="Bluhm B."/>
            <person name="Cannon C."/>
            <person name="Castanera R."/>
            <person name="Culley D."/>
            <person name="Daum C."/>
            <person name="Ezra D."/>
            <person name="Gonzalez J."/>
            <person name="Henrissat B."/>
            <person name="Kuo A."/>
            <person name="Liang C."/>
            <person name="Lipzen A."/>
            <person name="Lutzoni F."/>
            <person name="Magnuson J."/>
            <person name="Mondo S."/>
            <person name="Nolan M."/>
            <person name="Ohm R."/>
            <person name="Pangilinan J."/>
            <person name="Park H.-J."/>
            <person name="Ramirez L."/>
            <person name="Alfaro M."/>
            <person name="Sun H."/>
            <person name="Tritt A."/>
            <person name="Yoshinaga Y."/>
            <person name="Zwiers L.-H."/>
            <person name="Turgeon B."/>
            <person name="Goodwin S."/>
            <person name="Spatafora J."/>
            <person name="Crous P."/>
            <person name="Grigoriev I."/>
        </authorList>
    </citation>
    <scope>NUCLEOTIDE SEQUENCE</scope>
    <source>
        <strain evidence="1">CBS 525.71</strain>
    </source>
</reference>
<sequence>MPSPPPKQGVPTAPRPPVKAQKPPHELEPIIAFYIFAAANIIAAIFAPIQDCDEVFNYWEPTHYLNHGYGLQTWEYSPEYAIRSWTYTGIHSLVIKLGMMPLRFFGFARSKTAEFYFLRTFLAIVCASCQSRLYSVVARTFNPRVALFFIFVMVFSPGMYHAAPAYLPSSFAMYTAMLGFSAFMDWSGGIRTAQGLMWFGIGTLLGWPFAGALVLPFVAEELFLVSLTGQGIECVTRLADGFVRSLVVLVLQMALETFFYKTITCVPWNIVMYNVFSGGSRGPDIYGVEPWHFYVRNLALNFNIWFFLALGALPLILIQHLLLQKSVSKQTLLRSVVFVSPFYLWLGIFTLQPHKEERFMYPVYPALALNAAIALHILLANLGSTDPSRLVSKIPPQVKLAIVSVPLLLAFDVGVLRTIGTLTAYSAPLKVYTPLHQAGVSKPGDNVCLGKEWYRFPSSYLLPDRVRPKFIKSEFSGLLPGEFNEANAGGFGLFPGTWLIPSGMNDENIEDPGKYTSIEHCEFLVDSSLPGVAPTALEPDYIADTEHWEPLKCEPFLDVSRTHLLSRLLWVPDLPFVPERFRRKWGQYCLLQRKVSDKSTLDSINNVIAMHVRTKQRKTMETCLSHWHITCPVLWSDRRYSPPSFVSTYASWDSLHKRLKLVTRSARFEYSTMSALSARTREHAEQLVNVVQHKCHTAHTAWQDGNIRPKLIFYAGLALVTSVWLAITLLLRLRTRKRQLTTSPSTPKFEKGSPFKIADRQLGVWTPSPFRRPTATPYPSWSLNSNKPLPYRPFRYGPKYNITMGLRTMHWNDWIELDNEYLKYHSLKASRIAKRGEKCCRTAPEAWDAAVELLEEFCAYLPERYPTLFRRLEGEREGVRNLATGELFDIEERLTIEKEDPMQICARLVQDDLAIMIERPDGQYYLLAGAILLAGFWRVEDKFGMSLSDIHTSGDVPQYKEKLEKGMLNMFKRLQPEKPVLRNNYFIQVDDNLAWSESLGSEDYEGITWASAGRVEGVGRVWFRSERQSLRRLPKSGGIVFTIRTYFHPITEICKEPYVPGRLASAIRSWGPDVSHYKGKTQYADVILKYLDEMHEKQVEAGLDLEKEDEVRAYPY</sequence>
<protein>
    <submittedName>
        <fullName evidence="1">Glycosyltransferase family 22 protein</fullName>
    </submittedName>
</protein>
<proteinExistence type="predicted"/>
<name>A0ACB6SCJ8_9PLEO</name>
<evidence type="ECO:0000313" key="2">
    <source>
        <dbReference type="Proteomes" id="UP000799754"/>
    </source>
</evidence>